<dbReference type="EMBL" id="LR026989">
    <property type="protein sequence ID" value="VDB88049.1"/>
    <property type="molecule type" value="Genomic_DNA"/>
</dbReference>
<organism evidence="2 3">
    <name type="scientific">Blumeria graminis f. sp. tritici</name>
    <dbReference type="NCBI Taxonomy" id="62690"/>
    <lineage>
        <taxon>Eukaryota</taxon>
        <taxon>Fungi</taxon>
        <taxon>Dikarya</taxon>
        <taxon>Ascomycota</taxon>
        <taxon>Pezizomycotina</taxon>
        <taxon>Leotiomycetes</taxon>
        <taxon>Erysiphales</taxon>
        <taxon>Erysiphaceae</taxon>
        <taxon>Blumeria</taxon>
    </lineage>
</organism>
<gene>
    <name evidence="2" type="ORF">BGT96224V316_LOCUS4293</name>
</gene>
<dbReference type="AlphaFoldDB" id="A0A9X9QD47"/>
<dbReference type="Proteomes" id="UP000324639">
    <property type="component" value="Chromosome Bgt_-06"/>
</dbReference>
<name>A0A9X9QD47_BLUGR</name>
<proteinExistence type="predicted"/>
<feature type="signal peptide" evidence="1">
    <location>
        <begin position="1"/>
        <end position="21"/>
    </location>
</feature>
<protein>
    <submittedName>
        <fullName evidence="2">BgtE-10111</fullName>
    </submittedName>
</protein>
<keyword evidence="3" id="KW-1185">Reference proteome</keyword>
<reference evidence="2 3" key="1">
    <citation type="submission" date="2018-08" db="EMBL/GenBank/DDBJ databases">
        <authorList>
            <person name="Muller C M."/>
        </authorList>
    </citation>
    <scope>NUCLEOTIDE SEQUENCE [LARGE SCALE GENOMIC DNA]</scope>
</reference>
<accession>A0A9X9QD47</accession>
<evidence type="ECO:0000313" key="2">
    <source>
        <dbReference type="EMBL" id="VDB88049.1"/>
    </source>
</evidence>
<feature type="chain" id="PRO_5040987189" evidence="1">
    <location>
        <begin position="22"/>
        <end position="128"/>
    </location>
</feature>
<evidence type="ECO:0000313" key="3">
    <source>
        <dbReference type="Proteomes" id="UP000324639"/>
    </source>
</evidence>
<sequence>MKILNLEWLVALFCISKLAIANTIFHCGSIPITAEDIKTAYNNSKSAPIAGYPTIMRIQYFEDAFNYTAYPMLLNGATSLTNPNGHYFLVWTENFSNWNVIMKLNTETKFCQMTSQYWGSSLQTILNL</sequence>
<keyword evidence="1" id="KW-0732">Signal</keyword>
<evidence type="ECO:0000256" key="1">
    <source>
        <dbReference type="SAM" id="SignalP"/>
    </source>
</evidence>